<dbReference type="GO" id="GO:0009099">
    <property type="term" value="P:L-valine biosynthetic process"/>
    <property type="evidence" value="ECO:0007669"/>
    <property type="project" value="TreeGrafter"/>
</dbReference>
<dbReference type="GO" id="GO:0009097">
    <property type="term" value="P:isoleucine biosynthetic process"/>
    <property type="evidence" value="ECO:0007669"/>
    <property type="project" value="TreeGrafter"/>
</dbReference>
<dbReference type="GO" id="GO:0000287">
    <property type="term" value="F:magnesium ion binding"/>
    <property type="evidence" value="ECO:0007669"/>
    <property type="project" value="InterPro"/>
</dbReference>
<sequence length="560" mass="59789">MPETDIPVYEALVTDIKNLGVECVFGLMSDDTAELVALIDAAGMRFYSARHENNAVSMAEGYAAATGRLGIALIGRGPATANSMNGINYANRTGSPVLVLYGDAANTGPQPNALGPDLKSLNSQAVLEAVGIKTFRASDGLTARSTFVQAAASALSRTTALLLPVNILQARVSPTDTVPEGIDPVLPAPQPARDSAVRSATSLLEKSRKPLIIAGAGAHAAGARDAIIKLADQIGAALVTSLKGKDMFRGHPFDCGILGSLSHAGGRWLIDQADCILAIGVGLNQMTTSYRQALPEGAPLIHVDNCRPHIGRWYDADVSLVGDARLVAEQLCDIIPARSQAEMEMRTKENSRWLAGFTLADDFEARHTEHTVDSRSLTLELVRLLPENRNVVWDSGNMLGNATYFSVPGPSHFKHTSDTASIGMGFGTAMGFAAGTPERTTVLAMGDGSFLMNQGELETVAREDIPLVIVIYNDCAYGAELHYLKEKNIPVNLTQFPDIDYAPIAEAYGFKAYTVRSLDDLRAIAPVLEKPEGQIFLDCKINAAVAAPFMLEIAELSRKK</sequence>
<proteinExistence type="inferred from homology"/>
<feature type="domain" description="Thiamine pyrophosphate enzyme central" evidence="4">
    <location>
        <begin position="198"/>
        <end position="331"/>
    </location>
</feature>
<reference evidence="8" key="1">
    <citation type="submission" date="2019-06" db="EMBL/GenBank/DDBJ databases">
        <title>The complete genome of Emcibacter congregatus ZYLT.</title>
        <authorList>
            <person name="Zhao Z."/>
        </authorList>
    </citation>
    <scope>NUCLEOTIDE SEQUENCE [LARGE SCALE GENOMIC DNA]</scope>
    <source>
        <strain evidence="8">MCCC 1A06723</strain>
    </source>
</reference>
<dbReference type="SUPFAM" id="SSF52467">
    <property type="entry name" value="DHS-like NAD/FAD-binding domain"/>
    <property type="match status" value="1"/>
</dbReference>
<evidence type="ECO:0000256" key="3">
    <source>
        <dbReference type="RuleBase" id="RU362132"/>
    </source>
</evidence>
<dbReference type="PANTHER" id="PTHR18968">
    <property type="entry name" value="THIAMINE PYROPHOSPHATE ENZYMES"/>
    <property type="match status" value="1"/>
</dbReference>
<dbReference type="Pfam" id="PF00205">
    <property type="entry name" value="TPP_enzyme_M"/>
    <property type="match status" value="1"/>
</dbReference>
<comment type="caution">
    <text evidence="7">The sequence shown here is derived from an EMBL/GenBank/DDBJ whole genome shotgun (WGS) entry which is preliminary data.</text>
</comment>
<dbReference type="EMBL" id="VFIY01000004">
    <property type="protein sequence ID" value="TPD63208.1"/>
    <property type="molecule type" value="Genomic_DNA"/>
</dbReference>
<dbReference type="GO" id="GO:0005948">
    <property type="term" value="C:acetolactate synthase complex"/>
    <property type="evidence" value="ECO:0007669"/>
    <property type="project" value="TreeGrafter"/>
</dbReference>
<dbReference type="Pfam" id="PF02775">
    <property type="entry name" value="TPP_enzyme_C"/>
    <property type="match status" value="1"/>
</dbReference>
<feature type="domain" description="Thiamine pyrophosphate enzyme N-terminal TPP-binding" evidence="6">
    <location>
        <begin position="9"/>
        <end position="107"/>
    </location>
</feature>
<dbReference type="GO" id="GO:0030976">
    <property type="term" value="F:thiamine pyrophosphate binding"/>
    <property type="evidence" value="ECO:0007669"/>
    <property type="project" value="InterPro"/>
</dbReference>
<dbReference type="GO" id="GO:0050660">
    <property type="term" value="F:flavin adenine dinucleotide binding"/>
    <property type="evidence" value="ECO:0007669"/>
    <property type="project" value="TreeGrafter"/>
</dbReference>
<keyword evidence="8" id="KW-1185">Reference proteome</keyword>
<protein>
    <submittedName>
        <fullName evidence="7">Thiamine pyrophosphate-binding protein</fullName>
    </submittedName>
</protein>
<evidence type="ECO:0000313" key="8">
    <source>
        <dbReference type="Proteomes" id="UP000319148"/>
    </source>
</evidence>
<dbReference type="AlphaFoldDB" id="A0A501PSS9"/>
<dbReference type="RefSeq" id="WP_139938526.1">
    <property type="nucleotide sequence ID" value="NZ_JBHSYP010000022.1"/>
</dbReference>
<dbReference type="InterPro" id="IPR029035">
    <property type="entry name" value="DHS-like_NAD/FAD-binding_dom"/>
</dbReference>
<accession>A0A501PSS9</accession>
<evidence type="ECO:0000259" key="4">
    <source>
        <dbReference type="Pfam" id="PF00205"/>
    </source>
</evidence>
<dbReference type="Pfam" id="PF02776">
    <property type="entry name" value="TPP_enzyme_N"/>
    <property type="match status" value="1"/>
</dbReference>
<feature type="domain" description="Thiamine pyrophosphate enzyme TPP-binding" evidence="5">
    <location>
        <begin position="400"/>
        <end position="524"/>
    </location>
</feature>
<gene>
    <name evidence="7" type="ORF">FIV46_03800</name>
</gene>
<evidence type="ECO:0000256" key="2">
    <source>
        <dbReference type="ARBA" id="ARBA00023052"/>
    </source>
</evidence>
<dbReference type="SUPFAM" id="SSF52518">
    <property type="entry name" value="Thiamin diphosphate-binding fold (THDP-binding)"/>
    <property type="match status" value="2"/>
</dbReference>
<dbReference type="Proteomes" id="UP000319148">
    <property type="component" value="Unassembled WGS sequence"/>
</dbReference>
<dbReference type="Gene3D" id="3.40.50.1220">
    <property type="entry name" value="TPP-binding domain"/>
    <property type="match status" value="1"/>
</dbReference>
<dbReference type="Gene3D" id="3.40.50.970">
    <property type="match status" value="2"/>
</dbReference>
<keyword evidence="2 3" id="KW-0786">Thiamine pyrophosphate</keyword>
<dbReference type="InterPro" id="IPR045229">
    <property type="entry name" value="TPP_enz"/>
</dbReference>
<name>A0A501PSS9_9PROT</name>
<dbReference type="InterPro" id="IPR012000">
    <property type="entry name" value="Thiamin_PyroP_enz_cen_dom"/>
</dbReference>
<evidence type="ECO:0000313" key="7">
    <source>
        <dbReference type="EMBL" id="TPD63208.1"/>
    </source>
</evidence>
<evidence type="ECO:0000259" key="5">
    <source>
        <dbReference type="Pfam" id="PF02775"/>
    </source>
</evidence>
<dbReference type="OrthoDB" id="4494979at2"/>
<dbReference type="CDD" id="cd07035">
    <property type="entry name" value="TPP_PYR_POX_like"/>
    <property type="match status" value="1"/>
</dbReference>
<evidence type="ECO:0000259" key="6">
    <source>
        <dbReference type="Pfam" id="PF02776"/>
    </source>
</evidence>
<comment type="similarity">
    <text evidence="1 3">Belongs to the TPP enzyme family.</text>
</comment>
<organism evidence="7 8">
    <name type="scientific">Emcibacter nanhaiensis</name>
    <dbReference type="NCBI Taxonomy" id="1505037"/>
    <lineage>
        <taxon>Bacteria</taxon>
        <taxon>Pseudomonadati</taxon>
        <taxon>Pseudomonadota</taxon>
        <taxon>Alphaproteobacteria</taxon>
        <taxon>Emcibacterales</taxon>
        <taxon>Emcibacteraceae</taxon>
        <taxon>Emcibacter</taxon>
    </lineage>
</organism>
<dbReference type="InterPro" id="IPR011766">
    <property type="entry name" value="TPP_enzyme_TPP-bd"/>
</dbReference>
<dbReference type="PANTHER" id="PTHR18968:SF167">
    <property type="entry name" value="ACETOLACTATE SYNTHASE LARGE SUBUNIT ILVB2-RELATED"/>
    <property type="match status" value="1"/>
</dbReference>
<dbReference type="InterPro" id="IPR029061">
    <property type="entry name" value="THDP-binding"/>
</dbReference>
<dbReference type="CDD" id="cd00568">
    <property type="entry name" value="TPP_enzymes"/>
    <property type="match status" value="1"/>
</dbReference>
<dbReference type="GO" id="GO:0003984">
    <property type="term" value="F:acetolactate synthase activity"/>
    <property type="evidence" value="ECO:0007669"/>
    <property type="project" value="TreeGrafter"/>
</dbReference>
<evidence type="ECO:0000256" key="1">
    <source>
        <dbReference type="ARBA" id="ARBA00007812"/>
    </source>
</evidence>
<dbReference type="InterPro" id="IPR012001">
    <property type="entry name" value="Thiamin_PyroP_enz_TPP-bd_dom"/>
</dbReference>